<reference evidence="1 2" key="1">
    <citation type="submission" date="2016-10" db="EMBL/GenBank/DDBJ databases">
        <authorList>
            <person name="de Groot N.N."/>
        </authorList>
    </citation>
    <scope>NUCLEOTIDE SEQUENCE [LARGE SCALE GENOMIC DNA]</scope>
    <source>
        <strain evidence="1 2">YAD2003</strain>
    </source>
</reference>
<dbReference type="RefSeq" id="WP_074717983.1">
    <property type="nucleotide sequence ID" value="NZ_FNWV01000010.1"/>
</dbReference>
<accession>A0A1H6KLE4</accession>
<dbReference type="EMBL" id="FNWV01000010">
    <property type="protein sequence ID" value="SEH76173.1"/>
    <property type="molecule type" value="Genomic_DNA"/>
</dbReference>
<name>A0A1H6KLE4_RUMFL</name>
<dbReference type="OrthoDB" id="1828176at2"/>
<proteinExistence type="predicted"/>
<organism evidence="1 2">
    <name type="scientific">Ruminococcus flavefaciens</name>
    <dbReference type="NCBI Taxonomy" id="1265"/>
    <lineage>
        <taxon>Bacteria</taxon>
        <taxon>Bacillati</taxon>
        <taxon>Bacillota</taxon>
        <taxon>Clostridia</taxon>
        <taxon>Eubacteriales</taxon>
        <taxon>Oscillospiraceae</taxon>
        <taxon>Ruminococcus</taxon>
    </lineage>
</organism>
<evidence type="ECO:0000313" key="1">
    <source>
        <dbReference type="EMBL" id="SEH76173.1"/>
    </source>
</evidence>
<dbReference type="AlphaFoldDB" id="A0A1H6KLE4"/>
<gene>
    <name evidence="1" type="ORF">SAMN02910265_02531</name>
</gene>
<dbReference type="Proteomes" id="UP000183190">
    <property type="component" value="Unassembled WGS sequence"/>
</dbReference>
<evidence type="ECO:0000313" key="2">
    <source>
        <dbReference type="Proteomes" id="UP000183190"/>
    </source>
</evidence>
<protein>
    <submittedName>
        <fullName evidence="1">Uncharacterized protein</fullName>
    </submittedName>
</protein>
<sequence>MEFQKDLGIFHIEGGSMKTAGKGNLGVTEEVPQNIRTKTDVKKVAKTAVKAAALAGTFMLKHKMKKKKK</sequence>